<dbReference type="EMBL" id="CACTIH010000321">
    <property type="protein sequence ID" value="CAA2959399.1"/>
    <property type="molecule type" value="Genomic_DNA"/>
</dbReference>
<reference evidence="1 2" key="1">
    <citation type="submission" date="2019-12" db="EMBL/GenBank/DDBJ databases">
        <authorList>
            <person name="Alioto T."/>
            <person name="Alioto T."/>
            <person name="Gomez Garrido J."/>
        </authorList>
    </citation>
    <scope>NUCLEOTIDE SEQUENCE [LARGE SCALE GENOMIC DNA]</scope>
</reference>
<organism evidence="1 2">
    <name type="scientific">Olea europaea subsp. europaea</name>
    <dbReference type="NCBI Taxonomy" id="158383"/>
    <lineage>
        <taxon>Eukaryota</taxon>
        <taxon>Viridiplantae</taxon>
        <taxon>Streptophyta</taxon>
        <taxon>Embryophyta</taxon>
        <taxon>Tracheophyta</taxon>
        <taxon>Spermatophyta</taxon>
        <taxon>Magnoliopsida</taxon>
        <taxon>eudicotyledons</taxon>
        <taxon>Gunneridae</taxon>
        <taxon>Pentapetalae</taxon>
        <taxon>asterids</taxon>
        <taxon>lamiids</taxon>
        <taxon>Lamiales</taxon>
        <taxon>Oleaceae</taxon>
        <taxon>Oleeae</taxon>
        <taxon>Olea</taxon>
    </lineage>
</organism>
<name>A0A8S0Q4B6_OLEEU</name>
<evidence type="ECO:0000313" key="1">
    <source>
        <dbReference type="EMBL" id="CAA2959399.1"/>
    </source>
</evidence>
<dbReference type="Proteomes" id="UP000594638">
    <property type="component" value="Unassembled WGS sequence"/>
</dbReference>
<evidence type="ECO:0000313" key="2">
    <source>
        <dbReference type="Proteomes" id="UP000594638"/>
    </source>
</evidence>
<sequence>MVARNASSLSAVAAMLVGVKRCKRYYCHCYTTVATHGNHRFWLPHCASDLMLYWSSEVGDLLGCWVVSGDGGKEIMAVVVKCYNGGCGGMLMVDQCP</sequence>
<dbReference type="Gramene" id="OE9A072095T1">
    <property type="protein sequence ID" value="OE9A072095C1"/>
    <property type="gene ID" value="OE9A072095"/>
</dbReference>
<dbReference type="AlphaFoldDB" id="A0A8S0Q4B6"/>
<keyword evidence="2" id="KW-1185">Reference proteome</keyword>
<accession>A0A8S0Q4B6</accession>
<gene>
    <name evidence="1" type="ORF">OLEA9_A072095</name>
</gene>
<proteinExistence type="predicted"/>
<comment type="caution">
    <text evidence="1">The sequence shown here is derived from an EMBL/GenBank/DDBJ whole genome shotgun (WGS) entry which is preliminary data.</text>
</comment>
<protein>
    <submittedName>
        <fullName evidence="1">Uncharacterized protein</fullName>
    </submittedName>
</protein>